<keyword evidence="1" id="KW-0805">Transcription regulation</keyword>
<dbReference type="PANTHER" id="PTHR43280">
    <property type="entry name" value="ARAC-FAMILY TRANSCRIPTIONAL REGULATOR"/>
    <property type="match status" value="1"/>
</dbReference>
<proteinExistence type="predicted"/>
<dbReference type="PANTHER" id="PTHR43280:SF32">
    <property type="entry name" value="TRANSCRIPTIONAL REGULATORY PROTEIN"/>
    <property type="match status" value="1"/>
</dbReference>
<evidence type="ECO:0000313" key="5">
    <source>
        <dbReference type="EMBL" id="SEJ37714.1"/>
    </source>
</evidence>
<sequence>MPKTSFEDLCYHLSSGSSTDLSALLPEGIQKEVGHFNVFNLTDIMPEAREKTKISCASRAFYKISLLTGRSLAEYPDRAVEITRPTLIFTTPKSPYEWSPEGRQTGQSCVFTAEFFHPSTSGVILDELPIFKSPEHPVYALSDSDVVRVQGIFENMNAEIGSNYAYKYDLLRAYALELIHLGQKLQSTVMLHPNHSASARTTSLFLELLERQFPLESPQQKMVLRTAKQYADHLAVHINHLNKVLKDTTGLTTTELIAGRILQEARVLLRLTDWSIAEIADSLGFSDFAHFAKFFKNETSLSPGAFRSQTKSLNYT</sequence>
<keyword evidence="3" id="KW-0804">Transcription</keyword>
<dbReference type="InterPro" id="IPR009057">
    <property type="entry name" value="Homeodomain-like_sf"/>
</dbReference>
<evidence type="ECO:0000259" key="4">
    <source>
        <dbReference type="PROSITE" id="PS01124"/>
    </source>
</evidence>
<evidence type="ECO:0000256" key="2">
    <source>
        <dbReference type="ARBA" id="ARBA00023125"/>
    </source>
</evidence>
<feature type="domain" description="HTH araC/xylS-type" evidence="4">
    <location>
        <begin position="203"/>
        <end position="309"/>
    </location>
</feature>
<dbReference type="SUPFAM" id="SSF46689">
    <property type="entry name" value="Homeodomain-like"/>
    <property type="match status" value="1"/>
</dbReference>
<evidence type="ECO:0000256" key="3">
    <source>
        <dbReference type="ARBA" id="ARBA00023163"/>
    </source>
</evidence>
<keyword evidence="2 5" id="KW-0238">DNA-binding</keyword>
<dbReference type="EMBL" id="FNXY01000007">
    <property type="protein sequence ID" value="SEJ37714.1"/>
    <property type="molecule type" value="Genomic_DNA"/>
</dbReference>
<keyword evidence="6" id="KW-1185">Reference proteome</keyword>
<evidence type="ECO:0000313" key="6">
    <source>
        <dbReference type="Proteomes" id="UP000199532"/>
    </source>
</evidence>
<name>A0A1H6YCV8_9BACT</name>
<dbReference type="PROSITE" id="PS01124">
    <property type="entry name" value="HTH_ARAC_FAMILY_2"/>
    <property type="match status" value="1"/>
</dbReference>
<gene>
    <name evidence="5" type="ORF">SAMN04487995_4339</name>
</gene>
<organism evidence="5 6">
    <name type="scientific">Dyadobacter koreensis</name>
    <dbReference type="NCBI Taxonomy" id="408657"/>
    <lineage>
        <taxon>Bacteria</taxon>
        <taxon>Pseudomonadati</taxon>
        <taxon>Bacteroidota</taxon>
        <taxon>Cytophagia</taxon>
        <taxon>Cytophagales</taxon>
        <taxon>Spirosomataceae</taxon>
        <taxon>Dyadobacter</taxon>
    </lineage>
</organism>
<evidence type="ECO:0000256" key="1">
    <source>
        <dbReference type="ARBA" id="ARBA00023015"/>
    </source>
</evidence>
<dbReference type="Proteomes" id="UP000199532">
    <property type="component" value="Unassembled WGS sequence"/>
</dbReference>
<accession>A0A1H6YCV8</accession>
<dbReference type="OrthoDB" id="629200at2"/>
<dbReference type="Gene3D" id="1.10.10.60">
    <property type="entry name" value="Homeodomain-like"/>
    <property type="match status" value="1"/>
</dbReference>
<dbReference type="RefSeq" id="WP_090338356.1">
    <property type="nucleotide sequence ID" value="NZ_FNXY01000007.1"/>
</dbReference>
<dbReference type="GO" id="GO:0003700">
    <property type="term" value="F:DNA-binding transcription factor activity"/>
    <property type="evidence" value="ECO:0007669"/>
    <property type="project" value="InterPro"/>
</dbReference>
<reference evidence="5 6" key="1">
    <citation type="submission" date="2016-10" db="EMBL/GenBank/DDBJ databases">
        <authorList>
            <person name="de Groot N.N."/>
        </authorList>
    </citation>
    <scope>NUCLEOTIDE SEQUENCE [LARGE SCALE GENOMIC DNA]</scope>
    <source>
        <strain evidence="5 6">DSM 19938</strain>
    </source>
</reference>
<dbReference type="InterPro" id="IPR018060">
    <property type="entry name" value="HTH_AraC"/>
</dbReference>
<dbReference type="Pfam" id="PF12833">
    <property type="entry name" value="HTH_18"/>
    <property type="match status" value="1"/>
</dbReference>
<protein>
    <submittedName>
        <fullName evidence="5">AraC-type DNA-binding protein</fullName>
    </submittedName>
</protein>
<dbReference type="AlphaFoldDB" id="A0A1H6YCV8"/>
<dbReference type="GO" id="GO:0043565">
    <property type="term" value="F:sequence-specific DNA binding"/>
    <property type="evidence" value="ECO:0007669"/>
    <property type="project" value="InterPro"/>
</dbReference>
<dbReference type="STRING" id="408657.SAMN04487995_4339"/>
<dbReference type="SMART" id="SM00342">
    <property type="entry name" value="HTH_ARAC"/>
    <property type="match status" value="1"/>
</dbReference>